<name>A0A1L9NX45_9RHOB</name>
<dbReference type="Pfam" id="PF11695">
    <property type="entry name" value="DUF3291"/>
    <property type="match status" value="1"/>
</dbReference>
<dbReference type="STRING" id="696762.PFRI_19000"/>
<reference evidence="2 3" key="1">
    <citation type="submission" date="2016-10" db="EMBL/GenBank/DDBJ databases">
        <title>Genome sequence of Planktotalea frisia SH6-1.</title>
        <authorList>
            <person name="Poehlein A."/>
            <person name="Bakenhus I."/>
            <person name="Voget S."/>
            <person name="Brinkhoff T."/>
            <person name="Simon M."/>
        </authorList>
    </citation>
    <scope>NUCLEOTIDE SEQUENCE [LARGE SCALE GENOMIC DNA]</scope>
    <source>
        <strain evidence="2 3">SH6-1</strain>
    </source>
</reference>
<organism evidence="2 3">
    <name type="scientific">Planktotalea frisia</name>
    <dbReference type="NCBI Taxonomy" id="696762"/>
    <lineage>
        <taxon>Bacteria</taxon>
        <taxon>Pseudomonadati</taxon>
        <taxon>Pseudomonadota</taxon>
        <taxon>Alphaproteobacteria</taxon>
        <taxon>Rhodobacterales</taxon>
        <taxon>Paracoccaceae</taxon>
        <taxon>Planktotalea</taxon>
    </lineage>
</organism>
<dbReference type="OrthoDB" id="2376237at2"/>
<evidence type="ECO:0000313" key="3">
    <source>
        <dbReference type="Proteomes" id="UP000184514"/>
    </source>
</evidence>
<protein>
    <recommendedName>
        <fullName evidence="1">DUF3291 domain-containing protein</fullName>
    </recommendedName>
</protein>
<dbReference type="InterPro" id="IPR011008">
    <property type="entry name" value="Dimeric_a/b-barrel"/>
</dbReference>
<feature type="domain" description="DUF3291" evidence="1">
    <location>
        <begin position="3"/>
        <end position="139"/>
    </location>
</feature>
<dbReference type="AlphaFoldDB" id="A0A1L9NX45"/>
<evidence type="ECO:0000313" key="2">
    <source>
        <dbReference type="EMBL" id="OJI93839.1"/>
    </source>
</evidence>
<keyword evidence="3" id="KW-1185">Reference proteome</keyword>
<sequence>MRLAELNVGYARYPLDDPRMAGFMDNLDKLNALAELSKGYIWRMKSDSGNATDLAVPGDEELISNMSVWEDVESLGDYVFNTIHAKFYEKRPAWFENMTRHHFVMWWIEDDHIPTLEEAMQRLAHLQEHGSSDHAFGWDAVDMTAYRQCEIAAE</sequence>
<dbReference type="InterPro" id="IPR021708">
    <property type="entry name" value="DUF3291"/>
</dbReference>
<proteinExistence type="predicted"/>
<gene>
    <name evidence="2" type="ORF">PFRI_19000</name>
</gene>
<comment type="caution">
    <text evidence="2">The sequence shown here is derived from an EMBL/GenBank/DDBJ whole genome shotgun (WGS) entry which is preliminary data.</text>
</comment>
<accession>A0A1L9NX45</accession>
<dbReference type="SUPFAM" id="SSF54909">
    <property type="entry name" value="Dimeric alpha+beta barrel"/>
    <property type="match status" value="1"/>
</dbReference>
<dbReference type="EMBL" id="MLCB01000129">
    <property type="protein sequence ID" value="OJI93839.1"/>
    <property type="molecule type" value="Genomic_DNA"/>
</dbReference>
<dbReference type="Proteomes" id="UP000184514">
    <property type="component" value="Unassembled WGS sequence"/>
</dbReference>
<evidence type="ECO:0000259" key="1">
    <source>
        <dbReference type="Pfam" id="PF11695"/>
    </source>
</evidence>
<dbReference type="RefSeq" id="WP_072630468.1">
    <property type="nucleotide sequence ID" value="NZ_MLCB01000129.1"/>
</dbReference>